<dbReference type="Proteomes" id="UP001642520">
    <property type="component" value="Unassembled WGS sequence"/>
</dbReference>
<proteinExistence type="predicted"/>
<organism evidence="1 2">
    <name type="scientific">Xylocopa violacea</name>
    <name type="common">Violet carpenter bee</name>
    <name type="synonym">Apis violacea</name>
    <dbReference type="NCBI Taxonomy" id="135666"/>
    <lineage>
        <taxon>Eukaryota</taxon>
        <taxon>Metazoa</taxon>
        <taxon>Ecdysozoa</taxon>
        <taxon>Arthropoda</taxon>
        <taxon>Hexapoda</taxon>
        <taxon>Insecta</taxon>
        <taxon>Pterygota</taxon>
        <taxon>Neoptera</taxon>
        <taxon>Endopterygota</taxon>
        <taxon>Hymenoptera</taxon>
        <taxon>Apocrita</taxon>
        <taxon>Aculeata</taxon>
        <taxon>Apoidea</taxon>
        <taxon>Anthophila</taxon>
        <taxon>Apidae</taxon>
        <taxon>Xylocopa</taxon>
        <taxon>Xylocopa</taxon>
    </lineage>
</organism>
<dbReference type="PANTHER" id="PTHR47331">
    <property type="entry name" value="PHD-TYPE DOMAIN-CONTAINING PROTEIN"/>
    <property type="match status" value="1"/>
</dbReference>
<sequence>MKRAIAVYSSRNSTSISMTSANDLKELGIRPNIKGLIIQFFNYMAKYEEDPDPTKLTIKLDRLKEKYSTFDNIQTCVEPSDETEDADRLELEDRYVDAVTTAQKLLKNSNRDEDTNIHNIRLKTPRSEMEDATKAIVKLVQQEMFDRDLQSLHKTGKVHAKNNLIMLNPFLDTDNVIRVGGRLTHAKIPYNAQEPIIVPKSHHVVSLLIQHYHTENSILHTKKNVCY</sequence>
<evidence type="ECO:0000313" key="2">
    <source>
        <dbReference type="Proteomes" id="UP001642520"/>
    </source>
</evidence>
<accession>A0ABP1NBS4</accession>
<gene>
    <name evidence="1" type="ORF">XYLVIOL_LOCUS2653</name>
</gene>
<name>A0ABP1NBS4_XYLVO</name>
<dbReference type="PANTHER" id="PTHR47331:SF2">
    <property type="match status" value="1"/>
</dbReference>
<comment type="caution">
    <text evidence="1">The sequence shown here is derived from an EMBL/GenBank/DDBJ whole genome shotgun (WGS) entry which is preliminary data.</text>
</comment>
<dbReference type="EMBL" id="CAXAJV020001288">
    <property type="protein sequence ID" value="CAL7937364.1"/>
    <property type="molecule type" value="Genomic_DNA"/>
</dbReference>
<evidence type="ECO:0000313" key="1">
    <source>
        <dbReference type="EMBL" id="CAL7937364.1"/>
    </source>
</evidence>
<reference evidence="1 2" key="1">
    <citation type="submission" date="2024-08" db="EMBL/GenBank/DDBJ databases">
        <authorList>
            <person name="Will J Nash"/>
            <person name="Angela Man"/>
            <person name="Seanna McTaggart"/>
            <person name="Kendall Baker"/>
            <person name="Tom Barker"/>
            <person name="Leah Catchpole"/>
            <person name="Alex Durrant"/>
            <person name="Karim Gharbi"/>
            <person name="Naomi Irish"/>
            <person name="Gemy Kaithakottil"/>
            <person name="Debby Ku"/>
            <person name="Aaliyah Providence"/>
            <person name="Felix Shaw"/>
            <person name="David Swarbreck"/>
            <person name="Chris Watkins"/>
            <person name="Ann M. McCartney"/>
            <person name="Giulio Formenti"/>
            <person name="Alice Mouton"/>
            <person name="Noel Vella"/>
            <person name="Bjorn M von Reumont"/>
            <person name="Adriana Vella"/>
            <person name="Wilfried Haerty"/>
        </authorList>
    </citation>
    <scope>NUCLEOTIDE SEQUENCE [LARGE SCALE GENOMIC DNA]</scope>
</reference>
<keyword evidence="2" id="KW-1185">Reference proteome</keyword>
<protein>
    <submittedName>
        <fullName evidence="1">Uncharacterized protein</fullName>
    </submittedName>
</protein>